<sequence length="70" mass="8136">MDINCALFISTGGQLYLEERQEYQKHKGGLYHLPFMKKYEILIQIKRTVELDAGNLHKQLLTILNDNSLS</sequence>
<dbReference type="EMBL" id="JACHXJ010000001">
    <property type="protein sequence ID" value="MBB3127031.1"/>
    <property type="molecule type" value="Genomic_DNA"/>
</dbReference>
<gene>
    <name evidence="1" type="ORF">FHS19_001685</name>
</gene>
<dbReference type="Proteomes" id="UP000517523">
    <property type="component" value="Unassembled WGS sequence"/>
</dbReference>
<evidence type="ECO:0000313" key="1">
    <source>
        <dbReference type="EMBL" id="MBB3127031.1"/>
    </source>
</evidence>
<proteinExistence type="predicted"/>
<protein>
    <submittedName>
        <fullName evidence="1">Uncharacterized protein</fullName>
    </submittedName>
</protein>
<accession>A0A839TK43</accession>
<organism evidence="1 2">
    <name type="scientific">Paenibacillus rhizosphaerae</name>
    <dbReference type="NCBI Taxonomy" id="297318"/>
    <lineage>
        <taxon>Bacteria</taxon>
        <taxon>Bacillati</taxon>
        <taxon>Bacillota</taxon>
        <taxon>Bacilli</taxon>
        <taxon>Bacillales</taxon>
        <taxon>Paenibacillaceae</taxon>
        <taxon>Paenibacillus</taxon>
    </lineage>
</organism>
<dbReference type="AlphaFoldDB" id="A0A839TK43"/>
<reference evidence="1 2" key="1">
    <citation type="submission" date="2020-08" db="EMBL/GenBank/DDBJ databases">
        <title>Genomic Encyclopedia of Type Strains, Phase III (KMG-III): the genomes of soil and plant-associated and newly described type strains.</title>
        <authorList>
            <person name="Whitman W."/>
        </authorList>
    </citation>
    <scope>NUCLEOTIDE SEQUENCE [LARGE SCALE GENOMIC DNA]</scope>
    <source>
        <strain evidence="1 2">CECT 5831</strain>
    </source>
</reference>
<evidence type="ECO:0000313" key="2">
    <source>
        <dbReference type="Proteomes" id="UP000517523"/>
    </source>
</evidence>
<name>A0A839TK43_9BACL</name>
<comment type="caution">
    <text evidence="1">The sequence shown here is derived from an EMBL/GenBank/DDBJ whole genome shotgun (WGS) entry which is preliminary data.</text>
</comment>